<dbReference type="SUPFAM" id="SSF55486">
    <property type="entry name" value="Metalloproteases ('zincins'), catalytic domain"/>
    <property type="match status" value="1"/>
</dbReference>
<dbReference type="PANTHER" id="PTHR12558">
    <property type="entry name" value="CELL DIVISION CYCLE 16,23,27"/>
    <property type="match status" value="1"/>
</dbReference>
<dbReference type="InterPro" id="IPR038555">
    <property type="entry name" value="Zincin_1_sf"/>
</dbReference>
<feature type="coiled-coil region" evidence="2">
    <location>
        <begin position="287"/>
        <end position="314"/>
    </location>
</feature>
<feature type="repeat" description="TPR" evidence="1">
    <location>
        <begin position="38"/>
        <end position="71"/>
    </location>
</feature>
<dbReference type="EMBL" id="CP016908">
    <property type="protein sequence ID" value="APR99921.1"/>
    <property type="molecule type" value="Genomic_DNA"/>
</dbReference>
<dbReference type="InterPro" id="IPR019734">
    <property type="entry name" value="TPR_rpt"/>
</dbReference>
<gene>
    <name evidence="3" type="ORF">BCY86_03930</name>
</gene>
<dbReference type="Gene3D" id="1.25.40.10">
    <property type="entry name" value="Tetratricopeptide repeat domain"/>
    <property type="match status" value="2"/>
</dbReference>
<dbReference type="Gene3D" id="3.30.2010.20">
    <property type="match status" value="1"/>
</dbReference>
<evidence type="ECO:0000256" key="2">
    <source>
        <dbReference type="SAM" id="Coils"/>
    </source>
</evidence>
<keyword evidence="1" id="KW-0802">TPR repeat</keyword>
<dbReference type="OrthoDB" id="5478326at2"/>
<dbReference type="KEGG" id="pabo:BCY86_03930"/>
<evidence type="ECO:0000313" key="3">
    <source>
        <dbReference type="EMBL" id="APR99921.1"/>
    </source>
</evidence>
<dbReference type="SUPFAM" id="SSF48452">
    <property type="entry name" value="TPR-like"/>
    <property type="match status" value="1"/>
</dbReference>
<evidence type="ECO:0000256" key="1">
    <source>
        <dbReference type="PROSITE-ProRule" id="PRU00339"/>
    </source>
</evidence>
<protein>
    <submittedName>
        <fullName evidence="3">Uncharacterized protein</fullName>
    </submittedName>
</protein>
<dbReference type="PANTHER" id="PTHR12558:SF13">
    <property type="entry name" value="CELL DIVISION CYCLE PROTEIN 27 HOMOLOG"/>
    <property type="match status" value="1"/>
</dbReference>
<accession>A0A1L6MWM5</accession>
<dbReference type="PROSITE" id="PS50005">
    <property type="entry name" value="TPR"/>
    <property type="match status" value="1"/>
</dbReference>
<keyword evidence="4" id="KW-1185">Reference proteome</keyword>
<name>A0A1L6MWM5_9BACT</name>
<dbReference type="AlphaFoldDB" id="A0A1L6MWM5"/>
<organism evidence="3 4">
    <name type="scientific">Pajaroellobacter abortibovis</name>
    <dbReference type="NCBI Taxonomy" id="1882918"/>
    <lineage>
        <taxon>Bacteria</taxon>
        <taxon>Pseudomonadati</taxon>
        <taxon>Myxococcota</taxon>
        <taxon>Polyangia</taxon>
        <taxon>Polyangiales</taxon>
        <taxon>Polyangiaceae</taxon>
    </lineage>
</organism>
<dbReference type="Pfam" id="PF13432">
    <property type="entry name" value="TPR_16"/>
    <property type="match status" value="2"/>
</dbReference>
<proteinExistence type="predicted"/>
<dbReference type="STRING" id="1882918.BCY86_03930"/>
<keyword evidence="2" id="KW-0175">Coiled coil</keyword>
<sequence length="336" mass="37288">MDPFSRYLDHGWELAYKGDGVGAGACARSALELDKNSAEAYNLLGVSSILQGEYHQALHYYRNAIELEEGYFDVLLNTADLLLNRLGKVDEAIDVCDRALAHAESPQEIRDCILLKVDALIAKSDIDEAKKTMAMIPDVPLSDSIYIFLIGRSFYELGDLEKAKPLIEEAARSNTSNGDIQYYLGLLRDDQGDARGATEAFLRTRTLDSSLPAPSWSLSPETFSTLARQAISKLDAVLTQYIREADVFIMDLPGAELIVDGVDPRAPVLVDPSPPVKTNADPPRTRIFIYQRNIERIAASMEEVEEEIGEALEREITTVFLEKESSISVPNKHHIN</sequence>
<evidence type="ECO:0000313" key="4">
    <source>
        <dbReference type="Proteomes" id="UP000185544"/>
    </source>
</evidence>
<reference evidence="3 4" key="1">
    <citation type="submission" date="2016-08" db="EMBL/GenBank/DDBJ databases">
        <title>Identification and validation of antigenic proteins from Pajaroellobacter abortibovis using de-novo genome sequence assembly and reverse vaccinology.</title>
        <authorList>
            <person name="Welly B.T."/>
            <person name="Miller M.R."/>
            <person name="Stott J.L."/>
            <person name="Blanchard M.T."/>
            <person name="Islas-Trejo A.D."/>
            <person name="O'Rourke S.M."/>
            <person name="Young A.E."/>
            <person name="Medrano J.F."/>
            <person name="Van Eenennaam A.L."/>
        </authorList>
    </citation>
    <scope>NUCLEOTIDE SEQUENCE [LARGE SCALE GENOMIC DNA]</scope>
    <source>
        <strain evidence="3 4">BTF92-0548A/99-0131</strain>
    </source>
</reference>
<dbReference type="InterPro" id="IPR011990">
    <property type="entry name" value="TPR-like_helical_dom_sf"/>
</dbReference>
<dbReference type="SMART" id="SM00028">
    <property type="entry name" value="TPR"/>
    <property type="match status" value="4"/>
</dbReference>
<dbReference type="Proteomes" id="UP000185544">
    <property type="component" value="Chromosome"/>
</dbReference>